<dbReference type="InterPro" id="IPR000719">
    <property type="entry name" value="Prot_kinase_dom"/>
</dbReference>
<dbReference type="GO" id="GO:0005737">
    <property type="term" value="C:cytoplasm"/>
    <property type="evidence" value="ECO:0007669"/>
    <property type="project" value="TreeGrafter"/>
</dbReference>
<keyword evidence="3" id="KW-1185">Reference proteome</keyword>
<dbReference type="InterPro" id="IPR008271">
    <property type="entry name" value="Ser/Thr_kinase_AS"/>
</dbReference>
<accession>A0A9X0D5X7</accession>
<evidence type="ECO:0000313" key="3">
    <source>
        <dbReference type="Proteomes" id="UP001163046"/>
    </source>
</evidence>
<sequence length="134" mass="15019">MCDIADALQHIHRCGYIHNDLKSNNVVLEIKDDRPPNPVIIDFGKSLLASKAKNPKAKPLYVREHHKDSYLAPKLIDGIGKPSINTDVFSLCFLIKRVYGILKFDPLPIVGKVLKQPPESRPSISELKVCFSCN</sequence>
<proteinExistence type="predicted"/>
<dbReference type="PROSITE" id="PS50011">
    <property type="entry name" value="PROTEIN_KINASE_DOM"/>
    <property type="match status" value="1"/>
</dbReference>
<dbReference type="EMBL" id="MU825875">
    <property type="protein sequence ID" value="KAJ7386878.1"/>
    <property type="molecule type" value="Genomic_DNA"/>
</dbReference>
<dbReference type="PANTHER" id="PTHR23257">
    <property type="entry name" value="SERINE-THREONINE PROTEIN KINASE"/>
    <property type="match status" value="1"/>
</dbReference>
<gene>
    <name evidence="2" type="ORF">OS493_006912</name>
</gene>
<feature type="domain" description="Protein kinase" evidence="1">
    <location>
        <begin position="1"/>
        <end position="134"/>
    </location>
</feature>
<dbReference type="SUPFAM" id="SSF56112">
    <property type="entry name" value="Protein kinase-like (PK-like)"/>
    <property type="match status" value="1"/>
</dbReference>
<name>A0A9X0D5X7_9CNID</name>
<dbReference type="Gene3D" id="1.10.510.10">
    <property type="entry name" value="Transferase(Phosphotransferase) domain 1"/>
    <property type="match status" value="1"/>
</dbReference>
<evidence type="ECO:0000313" key="2">
    <source>
        <dbReference type="EMBL" id="KAJ7386878.1"/>
    </source>
</evidence>
<evidence type="ECO:0000259" key="1">
    <source>
        <dbReference type="PROSITE" id="PS50011"/>
    </source>
</evidence>
<reference evidence="2" key="1">
    <citation type="submission" date="2023-01" db="EMBL/GenBank/DDBJ databases">
        <title>Genome assembly of the deep-sea coral Lophelia pertusa.</title>
        <authorList>
            <person name="Herrera S."/>
            <person name="Cordes E."/>
        </authorList>
    </citation>
    <scope>NUCLEOTIDE SEQUENCE</scope>
    <source>
        <strain evidence="2">USNM1676648</strain>
        <tissue evidence="2">Polyp</tissue>
    </source>
</reference>
<dbReference type="GO" id="GO:0005524">
    <property type="term" value="F:ATP binding"/>
    <property type="evidence" value="ECO:0007669"/>
    <property type="project" value="InterPro"/>
</dbReference>
<dbReference type="AlphaFoldDB" id="A0A9X0D5X7"/>
<dbReference type="GO" id="GO:0007165">
    <property type="term" value="P:signal transduction"/>
    <property type="evidence" value="ECO:0007669"/>
    <property type="project" value="TreeGrafter"/>
</dbReference>
<comment type="caution">
    <text evidence="2">The sequence shown here is derived from an EMBL/GenBank/DDBJ whole genome shotgun (WGS) entry which is preliminary data.</text>
</comment>
<dbReference type="Pfam" id="PF00069">
    <property type="entry name" value="Pkinase"/>
    <property type="match status" value="1"/>
</dbReference>
<dbReference type="PROSITE" id="PS00108">
    <property type="entry name" value="PROTEIN_KINASE_ST"/>
    <property type="match status" value="1"/>
</dbReference>
<organism evidence="2 3">
    <name type="scientific">Desmophyllum pertusum</name>
    <dbReference type="NCBI Taxonomy" id="174260"/>
    <lineage>
        <taxon>Eukaryota</taxon>
        <taxon>Metazoa</taxon>
        <taxon>Cnidaria</taxon>
        <taxon>Anthozoa</taxon>
        <taxon>Hexacorallia</taxon>
        <taxon>Scleractinia</taxon>
        <taxon>Caryophylliina</taxon>
        <taxon>Caryophylliidae</taxon>
        <taxon>Desmophyllum</taxon>
    </lineage>
</organism>
<dbReference type="Proteomes" id="UP001163046">
    <property type="component" value="Unassembled WGS sequence"/>
</dbReference>
<dbReference type="InterPro" id="IPR011009">
    <property type="entry name" value="Kinase-like_dom_sf"/>
</dbReference>
<dbReference type="InterPro" id="IPR050167">
    <property type="entry name" value="Ser_Thr_protein_kinase"/>
</dbReference>
<dbReference type="GO" id="GO:0004672">
    <property type="term" value="F:protein kinase activity"/>
    <property type="evidence" value="ECO:0007669"/>
    <property type="project" value="InterPro"/>
</dbReference>
<protein>
    <recommendedName>
        <fullName evidence="1">Protein kinase domain-containing protein</fullName>
    </recommendedName>
</protein>
<dbReference type="OrthoDB" id="6349622at2759"/>